<sequence>MAFFYDSPRGAAYSWLIDYAMERSAVFVLARRGEFQLMEEAERVFSLLEPYLIEKRKISEHDIMKRLDEETMHGNGIEYGAGTYYIYGCCEEAAVVLKQAADDLFAWQHPHLPEDLNFWDQDGQDLLHNVAHERMGGLQIGKEEAENISAMVPGLFLSRPEHKKFEVFWQDVLFHKPRKLEIFGFGIQEIPESIGELKDLKELMLHESYVTRLPAALFGLTELEDLTVYTEDLVEIPAEIGNLTKLKRLNIACGSYHGPTDHVIRREEESLTRVPPEIGRLRLLELLSMNYTGILGLPMEMGQLQNLSFLDLSRNQFQSEPEFIEKLTGLSYVNLSDNRFNPMP</sequence>
<feature type="domain" description="Disease resistance R13L4/SHOC-2-like LRR" evidence="3">
    <location>
        <begin position="178"/>
        <end position="254"/>
    </location>
</feature>
<evidence type="ECO:0000256" key="1">
    <source>
        <dbReference type="ARBA" id="ARBA00022614"/>
    </source>
</evidence>
<evidence type="ECO:0000313" key="4">
    <source>
        <dbReference type="EMBL" id="AYB42145.1"/>
    </source>
</evidence>
<dbReference type="Gene3D" id="3.80.10.10">
    <property type="entry name" value="Ribonuclease Inhibitor"/>
    <property type="match status" value="1"/>
</dbReference>
<evidence type="ECO:0000256" key="2">
    <source>
        <dbReference type="ARBA" id="ARBA00022737"/>
    </source>
</evidence>
<organism evidence="4 5">
    <name type="scientific">Paenibacillus lautus</name>
    <name type="common">Bacillus lautus</name>
    <dbReference type="NCBI Taxonomy" id="1401"/>
    <lineage>
        <taxon>Bacteria</taxon>
        <taxon>Bacillati</taxon>
        <taxon>Bacillota</taxon>
        <taxon>Bacilli</taxon>
        <taxon>Bacillales</taxon>
        <taxon>Paenibacillaceae</taxon>
        <taxon>Paenibacillus</taxon>
    </lineage>
</organism>
<dbReference type="AlphaFoldDB" id="A0A385TLX2"/>
<gene>
    <name evidence="4" type="ORF">D5F53_02060</name>
</gene>
<dbReference type="PANTHER" id="PTHR48051">
    <property type="match status" value="1"/>
</dbReference>
<dbReference type="SUPFAM" id="SSF52058">
    <property type="entry name" value="L domain-like"/>
    <property type="match status" value="1"/>
</dbReference>
<dbReference type="InterPro" id="IPR032675">
    <property type="entry name" value="LRR_dom_sf"/>
</dbReference>
<name>A0A385TLX2_PAELA</name>
<evidence type="ECO:0000313" key="5">
    <source>
        <dbReference type="Proteomes" id="UP000266552"/>
    </source>
</evidence>
<dbReference type="Pfam" id="PF23598">
    <property type="entry name" value="LRR_14"/>
    <property type="match status" value="1"/>
</dbReference>
<reference evidence="4 5" key="1">
    <citation type="submission" date="2018-09" db="EMBL/GenBank/DDBJ databases">
        <title>Genome Sequence of Paenibacillus lautus Strain E7593-69, Azo Dye-Degrading Bacteria, Isolated from Commercial Tattoo Inks.</title>
        <authorList>
            <person name="Nho S.W."/>
            <person name="Kim S.-J."/>
            <person name="Kweon O."/>
            <person name="Cerniglia C.E."/>
        </authorList>
    </citation>
    <scope>NUCLEOTIDE SEQUENCE [LARGE SCALE GENOMIC DNA]</scope>
    <source>
        <strain evidence="4 5">E7593-69</strain>
    </source>
</reference>
<dbReference type="InterPro" id="IPR050216">
    <property type="entry name" value="LRR_domain-containing"/>
</dbReference>
<dbReference type="PANTHER" id="PTHR48051:SF54">
    <property type="entry name" value="LEUCINE-RICH REPEAT-CONTAINING PROTEIN"/>
    <property type="match status" value="1"/>
</dbReference>
<accession>A0A385TLX2</accession>
<keyword evidence="1" id="KW-0433">Leucine-rich repeat</keyword>
<evidence type="ECO:0000259" key="3">
    <source>
        <dbReference type="Pfam" id="PF23598"/>
    </source>
</evidence>
<proteinExistence type="predicted"/>
<dbReference type="Proteomes" id="UP000266552">
    <property type="component" value="Chromosome"/>
</dbReference>
<protein>
    <submittedName>
        <fullName evidence="4">Leucine-rich repeat domain-containing protein</fullName>
    </submittedName>
</protein>
<keyword evidence="5" id="KW-1185">Reference proteome</keyword>
<dbReference type="EMBL" id="CP032412">
    <property type="protein sequence ID" value="AYB42145.1"/>
    <property type="molecule type" value="Genomic_DNA"/>
</dbReference>
<keyword evidence="2" id="KW-0677">Repeat</keyword>
<dbReference type="RefSeq" id="WP_119846364.1">
    <property type="nucleotide sequence ID" value="NZ_CP032412.1"/>
</dbReference>
<dbReference type="InterPro" id="IPR055414">
    <property type="entry name" value="LRR_R13L4/SHOC2-like"/>
</dbReference>
<dbReference type="KEGG" id="plw:D5F53_02060"/>
<dbReference type="GO" id="GO:0005737">
    <property type="term" value="C:cytoplasm"/>
    <property type="evidence" value="ECO:0007669"/>
    <property type="project" value="TreeGrafter"/>
</dbReference>